<accession>A0A2W1K002</accession>
<dbReference type="GeneID" id="65281090"/>
<dbReference type="InterPro" id="IPR016484">
    <property type="entry name" value="GTPase_Der"/>
</dbReference>
<dbReference type="PANTHER" id="PTHR43834:SF6">
    <property type="entry name" value="GTPASE DER"/>
    <property type="match status" value="1"/>
</dbReference>
<sequence length="449" mass="49847">MTAVIALVGRPNVGKSTFFNRLTRTREALVADLPGLTRDRHYGTAQFEGRQYLVVDTGGFEPEEREGLVAAMAAQTRLAITEADAICFLVDAKEGLSTQDAEIAQELRRGGKPIYLVVNKMDAKGAVSELPEFYRLGLGTPYTISAAHGHGVEPLLEAIFSDLPTSEDDTADAARKGPRIAMLGRPNVGKSTLVNTMLGEKRVLVFDEPGTTRDSIRIPYERQGKPYVMIDTAGMRRRARVGEGLEKLSVLKTLSALREADVVLLVLDARLGIAEQDAHLVGVAVELGRPIVVVVNKWDGMTPEERKAVKQELERRLDFIRYAPVYTISALHGTGVGDLYKSIDQLWIDSRRHFSTAELNRALADVIETHQPPMVGGRRIKLRYCHQGGENPITLVFHGNQLTRLPGTYKRYLESAFRRALHLEAVPLRLVFRQGENPYDPQPKNGRQH</sequence>
<dbReference type="FunFam" id="3.30.300.20:FF:000004">
    <property type="entry name" value="GTPase Der"/>
    <property type="match status" value="1"/>
</dbReference>
<evidence type="ECO:0000256" key="9">
    <source>
        <dbReference type="PROSITE-ProRule" id="PRU01049"/>
    </source>
</evidence>
<evidence type="ECO:0000256" key="1">
    <source>
        <dbReference type="ARBA" id="ARBA00008279"/>
    </source>
</evidence>
<evidence type="ECO:0000256" key="2">
    <source>
        <dbReference type="ARBA" id="ARBA00020953"/>
    </source>
</evidence>
<feature type="binding site" evidence="8">
    <location>
        <begin position="9"/>
        <end position="16"/>
    </location>
    <ligand>
        <name>GTP</name>
        <dbReference type="ChEBI" id="CHEBI:37565"/>
        <label>1</label>
    </ligand>
</feature>
<name>A0A2W1K002_ACIFR</name>
<dbReference type="NCBIfam" id="TIGR00231">
    <property type="entry name" value="small_GTP"/>
    <property type="match status" value="2"/>
</dbReference>
<evidence type="ECO:0000313" key="12">
    <source>
        <dbReference type="EMBL" id="PZD79740.1"/>
    </source>
</evidence>
<evidence type="ECO:0000256" key="8">
    <source>
        <dbReference type="HAMAP-Rule" id="MF_00195"/>
    </source>
</evidence>
<dbReference type="RefSeq" id="WP_012536849.1">
    <property type="nucleotide sequence ID" value="NZ_AP025160.1"/>
</dbReference>
<evidence type="ECO:0000256" key="4">
    <source>
        <dbReference type="ARBA" id="ARBA00022737"/>
    </source>
</evidence>
<feature type="binding site" evidence="8">
    <location>
        <begin position="56"/>
        <end position="60"/>
    </location>
    <ligand>
        <name>GTP</name>
        <dbReference type="ChEBI" id="CHEBI:37565"/>
        <label>1</label>
    </ligand>
</feature>
<dbReference type="InterPro" id="IPR006073">
    <property type="entry name" value="GTP-bd"/>
</dbReference>
<dbReference type="InterPro" id="IPR031166">
    <property type="entry name" value="G_ENGA"/>
</dbReference>
<dbReference type="Pfam" id="PF01926">
    <property type="entry name" value="MMR_HSR1"/>
    <property type="match status" value="2"/>
</dbReference>
<feature type="binding site" evidence="8">
    <location>
        <begin position="119"/>
        <end position="122"/>
    </location>
    <ligand>
        <name>GTP</name>
        <dbReference type="ChEBI" id="CHEBI:37565"/>
        <label>1</label>
    </ligand>
</feature>
<evidence type="ECO:0000256" key="6">
    <source>
        <dbReference type="ARBA" id="ARBA00023134"/>
    </source>
</evidence>
<gene>
    <name evidence="8 12" type="primary">der</name>
    <name evidence="12" type="ORF">DN052_16080</name>
</gene>
<dbReference type="PRINTS" id="PR00326">
    <property type="entry name" value="GTP1OBG"/>
</dbReference>
<dbReference type="PIRSF" id="PIRSF006485">
    <property type="entry name" value="GTP-binding_EngA"/>
    <property type="match status" value="1"/>
</dbReference>
<evidence type="ECO:0000256" key="5">
    <source>
        <dbReference type="ARBA" id="ARBA00022741"/>
    </source>
</evidence>
<evidence type="ECO:0000259" key="11">
    <source>
        <dbReference type="PROSITE" id="PS51712"/>
    </source>
</evidence>
<protein>
    <recommendedName>
        <fullName evidence="2 8">GTPase Der</fullName>
    </recommendedName>
    <alternativeName>
        <fullName evidence="7 8">GTP-binding protein EngA</fullName>
    </alternativeName>
</protein>
<evidence type="ECO:0000313" key="13">
    <source>
        <dbReference type="Proteomes" id="UP000248886"/>
    </source>
</evidence>
<comment type="caution">
    <text evidence="12">The sequence shown here is derived from an EMBL/GenBank/DDBJ whole genome shotgun (WGS) entry which is preliminary data.</text>
</comment>
<comment type="function">
    <text evidence="8 10">GTPase that plays an essential role in the late steps of ribosome biogenesis.</text>
</comment>
<feature type="domain" description="EngA-type G" evidence="11">
    <location>
        <begin position="178"/>
        <end position="351"/>
    </location>
</feature>
<dbReference type="PROSITE" id="PS51712">
    <property type="entry name" value="G_ENGA"/>
    <property type="match status" value="2"/>
</dbReference>
<keyword evidence="3 8" id="KW-0690">Ribosome biogenesis</keyword>
<keyword evidence="4 10" id="KW-0677">Repeat</keyword>
<proteinExistence type="inferred from homology"/>
<feature type="binding site" evidence="8">
    <location>
        <begin position="231"/>
        <end position="235"/>
    </location>
    <ligand>
        <name>GTP</name>
        <dbReference type="ChEBI" id="CHEBI:37565"/>
        <label>2</label>
    </ligand>
</feature>
<feature type="binding site" evidence="8">
    <location>
        <begin position="296"/>
        <end position="299"/>
    </location>
    <ligand>
        <name>GTP</name>
        <dbReference type="ChEBI" id="CHEBI:37565"/>
        <label>2</label>
    </ligand>
</feature>
<dbReference type="CDD" id="cd01895">
    <property type="entry name" value="EngA2"/>
    <property type="match status" value="1"/>
</dbReference>
<dbReference type="InterPro" id="IPR027417">
    <property type="entry name" value="P-loop_NTPase"/>
</dbReference>
<dbReference type="OMA" id="CNLPQYV"/>
<dbReference type="CDD" id="cd01894">
    <property type="entry name" value="EngA1"/>
    <property type="match status" value="1"/>
</dbReference>
<comment type="subunit">
    <text evidence="8">Associates with the 50S ribosomal subunit.</text>
</comment>
<evidence type="ECO:0000256" key="3">
    <source>
        <dbReference type="ARBA" id="ARBA00022517"/>
    </source>
</evidence>
<dbReference type="Pfam" id="PF14714">
    <property type="entry name" value="KH_dom-like"/>
    <property type="match status" value="1"/>
</dbReference>
<dbReference type="InterPro" id="IPR015946">
    <property type="entry name" value="KH_dom-like_a/b"/>
</dbReference>
<dbReference type="PANTHER" id="PTHR43834">
    <property type="entry name" value="GTPASE DER"/>
    <property type="match status" value="1"/>
</dbReference>
<dbReference type="GO" id="GO:0042254">
    <property type="term" value="P:ribosome biogenesis"/>
    <property type="evidence" value="ECO:0007669"/>
    <property type="project" value="UniProtKB-KW"/>
</dbReference>
<feature type="binding site" evidence="8">
    <location>
        <begin position="184"/>
        <end position="191"/>
    </location>
    <ligand>
        <name>GTP</name>
        <dbReference type="ChEBI" id="CHEBI:37565"/>
        <label>2</label>
    </ligand>
</feature>
<dbReference type="HAMAP" id="MF_00195">
    <property type="entry name" value="GTPase_Der"/>
    <property type="match status" value="1"/>
</dbReference>
<dbReference type="SUPFAM" id="SSF52540">
    <property type="entry name" value="P-loop containing nucleoside triphosphate hydrolases"/>
    <property type="match status" value="2"/>
</dbReference>
<comment type="similarity">
    <text evidence="1 8 9 10">Belongs to the TRAFAC class TrmE-Era-EngA-EngB-Septin-like GTPase superfamily. EngA (Der) GTPase family.</text>
</comment>
<feature type="domain" description="EngA-type G" evidence="11">
    <location>
        <begin position="3"/>
        <end position="167"/>
    </location>
</feature>
<dbReference type="Proteomes" id="UP000248886">
    <property type="component" value="Unassembled WGS sequence"/>
</dbReference>
<dbReference type="AlphaFoldDB" id="A0A2W1K002"/>
<dbReference type="EMBL" id="QKQP01000013">
    <property type="protein sequence ID" value="PZD79740.1"/>
    <property type="molecule type" value="Genomic_DNA"/>
</dbReference>
<dbReference type="GO" id="GO:0005525">
    <property type="term" value="F:GTP binding"/>
    <property type="evidence" value="ECO:0007669"/>
    <property type="project" value="UniProtKB-UniRule"/>
</dbReference>
<dbReference type="GO" id="GO:0043022">
    <property type="term" value="F:ribosome binding"/>
    <property type="evidence" value="ECO:0007669"/>
    <property type="project" value="TreeGrafter"/>
</dbReference>
<dbReference type="InterPro" id="IPR005225">
    <property type="entry name" value="Small_GTP-bd"/>
</dbReference>
<dbReference type="Gene3D" id="3.40.50.300">
    <property type="entry name" value="P-loop containing nucleotide triphosphate hydrolases"/>
    <property type="match status" value="2"/>
</dbReference>
<reference evidence="12 13" key="1">
    <citation type="submission" date="2018-06" db="EMBL/GenBank/DDBJ databases">
        <title>Draft sequence of Acidithiobacillus ferrooxidans CCM 4253.</title>
        <authorList>
            <person name="Moya-Beltran A."/>
            <person name="Castro M."/>
            <person name="Covarrubias P.C."/>
            <person name="Issotta F."/>
            <person name="Janiczek O."/>
            <person name="Mandl M."/>
            <person name="Kucera J."/>
            <person name="Quatrini R."/>
        </authorList>
    </citation>
    <scope>NUCLEOTIDE SEQUENCE [LARGE SCALE GENOMIC DNA]</scope>
    <source>
        <strain evidence="12 13">CCM 4253</strain>
    </source>
</reference>
<dbReference type="OrthoDB" id="9801473at2"/>
<dbReference type="FunFam" id="3.40.50.300:FF:000057">
    <property type="entry name" value="GTPase Der"/>
    <property type="match status" value="1"/>
</dbReference>
<dbReference type="FunFam" id="3.40.50.300:FF:000040">
    <property type="entry name" value="GTPase Der"/>
    <property type="match status" value="1"/>
</dbReference>
<keyword evidence="5 8" id="KW-0547">Nucleotide-binding</keyword>
<dbReference type="Gene3D" id="3.30.300.20">
    <property type="match status" value="1"/>
</dbReference>
<keyword evidence="6 8" id="KW-0342">GTP-binding</keyword>
<dbReference type="InterPro" id="IPR032859">
    <property type="entry name" value="KH_dom-like"/>
</dbReference>
<dbReference type="SMR" id="A0A2W1K002"/>
<evidence type="ECO:0000256" key="10">
    <source>
        <dbReference type="RuleBase" id="RU004481"/>
    </source>
</evidence>
<evidence type="ECO:0000256" key="7">
    <source>
        <dbReference type="ARBA" id="ARBA00032345"/>
    </source>
</evidence>
<dbReference type="NCBIfam" id="TIGR03594">
    <property type="entry name" value="GTPase_EngA"/>
    <property type="match status" value="1"/>
</dbReference>
<organism evidence="12 13">
    <name type="scientific">Acidithiobacillus ferrooxidans</name>
    <name type="common">Thiobacillus ferrooxidans</name>
    <dbReference type="NCBI Taxonomy" id="920"/>
    <lineage>
        <taxon>Bacteria</taxon>
        <taxon>Pseudomonadati</taxon>
        <taxon>Pseudomonadota</taxon>
        <taxon>Acidithiobacillia</taxon>
        <taxon>Acidithiobacillales</taxon>
        <taxon>Acidithiobacillaceae</taxon>
        <taxon>Acidithiobacillus</taxon>
    </lineage>
</organism>